<gene>
    <name evidence="1" type="ORF">HDA42_000079</name>
</gene>
<evidence type="ECO:0000313" key="2">
    <source>
        <dbReference type="Proteomes" id="UP000577386"/>
    </source>
</evidence>
<keyword evidence="2" id="KW-1185">Reference proteome</keyword>
<sequence length="194" mass="20812">MITASEVAYADPVHDALARDVDGVLWELCGGTATGRPDYAELHPGRQRETMENLRCAGCNEPAARDGGGMLWLLPLLDAVTTSWEGVRTAIPPVCEACAEKSPRLCPELRGGHVQLRVREAELVGVRGTLHPRLCEPGVPEAGAVVGYDSPDLSFVVARHAVRELRRTTVVSFTAAAPSQGLRRCVPALRAVAR</sequence>
<comment type="caution">
    <text evidence="1">The sequence shown here is derived from an EMBL/GenBank/DDBJ whole genome shotgun (WGS) entry which is preliminary data.</text>
</comment>
<accession>A0A7W3NI31</accession>
<protein>
    <submittedName>
        <fullName evidence="1">Uncharacterized protein</fullName>
    </submittedName>
</protein>
<proteinExistence type="predicted"/>
<name>A0A7W3NI31_STRMR</name>
<dbReference type="Proteomes" id="UP000577386">
    <property type="component" value="Unassembled WGS sequence"/>
</dbReference>
<organism evidence="1 2">
    <name type="scientific">Streptomyces murinus</name>
    <dbReference type="NCBI Taxonomy" id="33900"/>
    <lineage>
        <taxon>Bacteria</taxon>
        <taxon>Bacillati</taxon>
        <taxon>Actinomycetota</taxon>
        <taxon>Actinomycetes</taxon>
        <taxon>Kitasatosporales</taxon>
        <taxon>Streptomycetaceae</taxon>
        <taxon>Streptomyces</taxon>
    </lineage>
</organism>
<reference evidence="1 2" key="1">
    <citation type="submission" date="2020-08" db="EMBL/GenBank/DDBJ databases">
        <title>Sequencing the genomes of 1000 actinobacteria strains.</title>
        <authorList>
            <person name="Klenk H.-P."/>
        </authorList>
    </citation>
    <scope>NUCLEOTIDE SEQUENCE [LARGE SCALE GENOMIC DNA]</scope>
    <source>
        <strain evidence="1 2">DSM 41827</strain>
    </source>
</reference>
<evidence type="ECO:0000313" key="1">
    <source>
        <dbReference type="EMBL" id="MBA9050904.1"/>
    </source>
</evidence>
<dbReference type="EMBL" id="JACJIJ010000001">
    <property type="protein sequence ID" value="MBA9050904.1"/>
    <property type="molecule type" value="Genomic_DNA"/>
</dbReference>
<dbReference type="AlphaFoldDB" id="A0A7W3NI31"/>
<dbReference type="RefSeq" id="WP_182774340.1">
    <property type="nucleotide sequence ID" value="NZ_BAAAHW010000016.1"/>
</dbReference>